<keyword evidence="4" id="KW-0479">Metal-binding</keyword>
<dbReference type="PANTHER" id="PTHR21281:SF0">
    <property type="entry name" value="CYTOCHROME B5 DOMAIN-CONTAINING PROTEIN 1"/>
    <property type="match status" value="1"/>
</dbReference>
<keyword evidence="12" id="KW-1185">Reference proteome</keyword>
<dbReference type="SUPFAM" id="SSF55856">
    <property type="entry name" value="Cytochrome b5-like heme/steroid binding domain"/>
    <property type="match status" value="1"/>
</dbReference>
<evidence type="ECO:0000259" key="10">
    <source>
        <dbReference type="PROSITE" id="PS50255"/>
    </source>
</evidence>
<keyword evidence="3" id="KW-0349">Heme</keyword>
<dbReference type="PANTHER" id="PTHR21281">
    <property type="entry name" value="CYTOCHROME B5 DOMAIN-CONTAINING PROTEIN 1"/>
    <property type="match status" value="1"/>
</dbReference>
<dbReference type="AlphaFoldDB" id="A0A1Y1I4R6"/>
<dbReference type="Pfam" id="PF00173">
    <property type="entry name" value="Cyt-b5"/>
    <property type="match status" value="1"/>
</dbReference>
<dbReference type="SMART" id="SM01117">
    <property type="entry name" value="Cyt-b5"/>
    <property type="match status" value="1"/>
</dbReference>
<comment type="subcellular location">
    <subcellularLocation>
        <location evidence="1">Cytoplasm</location>
        <location evidence="1">Cytoskeleton</location>
        <location evidence="1">Cilium axoneme</location>
    </subcellularLocation>
</comment>
<dbReference type="PROSITE" id="PS50255">
    <property type="entry name" value="CYTOCHROME_B5_2"/>
    <property type="match status" value="1"/>
</dbReference>
<keyword evidence="6" id="KW-0206">Cytoskeleton</keyword>
<evidence type="ECO:0000256" key="1">
    <source>
        <dbReference type="ARBA" id="ARBA00004430"/>
    </source>
</evidence>
<evidence type="ECO:0000313" key="11">
    <source>
        <dbReference type="EMBL" id="GAQ84952.1"/>
    </source>
</evidence>
<proteinExistence type="predicted"/>
<comment type="function">
    <text evidence="9">Radial spoke stalk protein that binds heme under oxidizing conditions. Required for the coordinated beating of multiple cilia maybe by functioning in a redox signaling pathway.</text>
</comment>
<evidence type="ECO:0000256" key="2">
    <source>
        <dbReference type="ARBA" id="ARBA00022490"/>
    </source>
</evidence>
<evidence type="ECO:0000256" key="3">
    <source>
        <dbReference type="ARBA" id="ARBA00022617"/>
    </source>
</evidence>
<keyword evidence="2" id="KW-0963">Cytoplasm</keyword>
<feature type="domain" description="Cytochrome b5 heme-binding" evidence="10">
    <location>
        <begin position="37"/>
        <end position="152"/>
    </location>
</feature>
<dbReference type="InterPro" id="IPR001199">
    <property type="entry name" value="Cyt_B5-like_heme/steroid-bd"/>
</dbReference>
<dbReference type="InterPro" id="IPR052320">
    <property type="entry name" value="Cytochrome_b5_domain"/>
</dbReference>
<dbReference type="InterPro" id="IPR036400">
    <property type="entry name" value="Cyt_B5-like_heme/steroid_sf"/>
</dbReference>
<evidence type="ECO:0000256" key="9">
    <source>
        <dbReference type="ARBA" id="ARBA00046139"/>
    </source>
</evidence>
<accession>A0A1Y1I4R6</accession>
<evidence type="ECO:0000256" key="6">
    <source>
        <dbReference type="ARBA" id="ARBA00023212"/>
    </source>
</evidence>
<gene>
    <name evidence="11" type="ORF">KFL_002140060</name>
</gene>
<evidence type="ECO:0000256" key="7">
    <source>
        <dbReference type="ARBA" id="ARBA00023273"/>
    </source>
</evidence>
<evidence type="ECO:0000256" key="5">
    <source>
        <dbReference type="ARBA" id="ARBA00023004"/>
    </source>
</evidence>
<dbReference type="OMA" id="DLTHFFH"/>
<evidence type="ECO:0000313" key="12">
    <source>
        <dbReference type="Proteomes" id="UP000054558"/>
    </source>
</evidence>
<dbReference type="OrthoDB" id="260091at2759"/>
<keyword evidence="7" id="KW-0966">Cell projection</keyword>
<dbReference type="EMBL" id="DF237163">
    <property type="protein sequence ID" value="GAQ84952.1"/>
    <property type="molecule type" value="Genomic_DNA"/>
</dbReference>
<dbReference type="STRING" id="105231.A0A1Y1I4R6"/>
<dbReference type="GO" id="GO:0005930">
    <property type="term" value="C:axoneme"/>
    <property type="evidence" value="ECO:0007669"/>
    <property type="project" value="UniProtKB-SubCell"/>
</dbReference>
<evidence type="ECO:0000256" key="4">
    <source>
        <dbReference type="ARBA" id="ARBA00022723"/>
    </source>
</evidence>
<dbReference type="Proteomes" id="UP000054558">
    <property type="component" value="Unassembled WGS sequence"/>
</dbReference>
<keyword evidence="5" id="KW-0408">Iron</keyword>
<name>A0A1Y1I4R6_KLENI</name>
<dbReference type="GO" id="GO:0046872">
    <property type="term" value="F:metal ion binding"/>
    <property type="evidence" value="ECO:0007669"/>
    <property type="project" value="UniProtKB-KW"/>
</dbReference>
<reference evidence="11 12" key="1">
    <citation type="journal article" date="2014" name="Nat. Commun.">
        <title>Klebsormidium flaccidum genome reveals primary factors for plant terrestrial adaptation.</title>
        <authorList>
            <person name="Hori K."/>
            <person name="Maruyama F."/>
            <person name="Fujisawa T."/>
            <person name="Togashi T."/>
            <person name="Yamamoto N."/>
            <person name="Seo M."/>
            <person name="Sato S."/>
            <person name="Yamada T."/>
            <person name="Mori H."/>
            <person name="Tajima N."/>
            <person name="Moriyama T."/>
            <person name="Ikeuchi M."/>
            <person name="Watanabe M."/>
            <person name="Wada H."/>
            <person name="Kobayashi K."/>
            <person name="Saito M."/>
            <person name="Masuda T."/>
            <person name="Sasaki-Sekimoto Y."/>
            <person name="Mashiguchi K."/>
            <person name="Awai K."/>
            <person name="Shimojima M."/>
            <person name="Masuda S."/>
            <person name="Iwai M."/>
            <person name="Nobusawa T."/>
            <person name="Narise T."/>
            <person name="Kondo S."/>
            <person name="Saito H."/>
            <person name="Sato R."/>
            <person name="Murakawa M."/>
            <person name="Ihara Y."/>
            <person name="Oshima-Yamada Y."/>
            <person name="Ohtaka K."/>
            <person name="Satoh M."/>
            <person name="Sonobe K."/>
            <person name="Ishii M."/>
            <person name="Ohtani R."/>
            <person name="Kanamori-Sato M."/>
            <person name="Honoki R."/>
            <person name="Miyazaki D."/>
            <person name="Mochizuki H."/>
            <person name="Umetsu J."/>
            <person name="Higashi K."/>
            <person name="Shibata D."/>
            <person name="Kamiya Y."/>
            <person name="Sato N."/>
            <person name="Nakamura Y."/>
            <person name="Tabata S."/>
            <person name="Ida S."/>
            <person name="Kurokawa K."/>
            <person name="Ohta H."/>
        </authorList>
    </citation>
    <scope>NUCLEOTIDE SEQUENCE [LARGE SCALE GENOMIC DNA]</scope>
    <source>
        <strain evidence="11 12">NIES-2285</strain>
    </source>
</reference>
<protein>
    <recommendedName>
        <fullName evidence="8">Cytochrome b5 domain-containing protein 1</fullName>
    </recommendedName>
</protein>
<dbReference type="Gene3D" id="3.10.120.10">
    <property type="entry name" value="Cytochrome b5-like heme/steroid binding domain"/>
    <property type="match status" value="1"/>
</dbReference>
<organism evidence="11 12">
    <name type="scientific">Klebsormidium nitens</name>
    <name type="common">Green alga</name>
    <name type="synonym">Ulothrix nitens</name>
    <dbReference type="NCBI Taxonomy" id="105231"/>
    <lineage>
        <taxon>Eukaryota</taxon>
        <taxon>Viridiplantae</taxon>
        <taxon>Streptophyta</taxon>
        <taxon>Klebsormidiophyceae</taxon>
        <taxon>Klebsormidiales</taxon>
        <taxon>Klebsormidiaceae</taxon>
        <taxon>Klebsormidium</taxon>
    </lineage>
</organism>
<evidence type="ECO:0000256" key="8">
    <source>
        <dbReference type="ARBA" id="ARBA00040649"/>
    </source>
</evidence>
<sequence>MSSNETASSTVEDEKWVWQPVNGKTTSTGEAIKPPIKLFYTAEEVALHTTADSCWLSLLGQVYDVTRLLHEQDWGSLAAPLLVAAGTDVSHWFDAETRDVKTHVDPESNLEMYYMPQGRFIHVPPAGPSSAWNGDFSVPWWKDRRYRIGRLSSKLQTVRIKNVMTEQEDLMEVPVEETIVEIRERYLERNAHARSYTWKAMRDTPDNPDRLFVPLDMEKTLAENGIADESAVFNELGVPADTFSAVIHLYYNDDLTVA</sequence>